<dbReference type="RefSeq" id="WP_307529527.1">
    <property type="nucleotide sequence ID" value="NZ_JAUSZI010000002.1"/>
</dbReference>
<dbReference type="EMBL" id="JAUSZI010000002">
    <property type="protein sequence ID" value="MDQ1032629.1"/>
    <property type="molecule type" value="Genomic_DNA"/>
</dbReference>
<accession>A0ABU0T9Y9</accession>
<evidence type="ECO:0000313" key="3">
    <source>
        <dbReference type="EMBL" id="MDQ1032629.1"/>
    </source>
</evidence>
<comment type="caution">
    <text evidence="3">The sequence shown here is derived from an EMBL/GenBank/DDBJ whole genome shotgun (WGS) entry which is preliminary data.</text>
</comment>
<feature type="domain" description="ANTAR" evidence="2">
    <location>
        <begin position="1"/>
        <end position="62"/>
    </location>
</feature>
<dbReference type="Pfam" id="PF03861">
    <property type="entry name" value="ANTAR"/>
    <property type="match status" value="1"/>
</dbReference>
<reference evidence="3 4" key="1">
    <citation type="submission" date="2023-07" db="EMBL/GenBank/DDBJ databases">
        <title>Comparative genomics of wheat-associated soil bacteria to identify genetic determinants of phenazine resistance.</title>
        <authorList>
            <person name="Mouncey N."/>
        </authorList>
    </citation>
    <scope>NUCLEOTIDE SEQUENCE [LARGE SCALE GENOMIC DNA]</scope>
    <source>
        <strain evidence="3 4">V2I4</strain>
    </source>
</reference>
<evidence type="ECO:0000256" key="1">
    <source>
        <dbReference type="SAM" id="MobiDB-lite"/>
    </source>
</evidence>
<dbReference type="SUPFAM" id="SSF52172">
    <property type="entry name" value="CheY-like"/>
    <property type="match status" value="1"/>
</dbReference>
<dbReference type="Proteomes" id="UP001230328">
    <property type="component" value="Unassembled WGS sequence"/>
</dbReference>
<sequence>MQPLRQEIDQLRQALGTRPVIDMARGILMAGFGCSAEAACEILVKVSQHSNTRLRDVADCLVEAARPGGEMPQELQQHPSVAVQTTQNEPTAPVQPGPEGIRHSQ</sequence>
<gene>
    <name evidence="3" type="ORF">QF035_010211</name>
</gene>
<protein>
    <recommendedName>
        <fullName evidence="2">ANTAR domain-containing protein</fullName>
    </recommendedName>
</protein>
<organism evidence="3 4">
    <name type="scientific">Streptomyces umbrinus</name>
    <dbReference type="NCBI Taxonomy" id="67370"/>
    <lineage>
        <taxon>Bacteria</taxon>
        <taxon>Bacillati</taxon>
        <taxon>Actinomycetota</taxon>
        <taxon>Actinomycetes</taxon>
        <taxon>Kitasatosporales</taxon>
        <taxon>Streptomycetaceae</taxon>
        <taxon>Streptomyces</taxon>
        <taxon>Streptomyces phaeochromogenes group</taxon>
    </lineage>
</organism>
<dbReference type="InterPro" id="IPR005561">
    <property type="entry name" value="ANTAR"/>
</dbReference>
<dbReference type="SMART" id="SM01012">
    <property type="entry name" value="ANTAR"/>
    <property type="match status" value="1"/>
</dbReference>
<dbReference type="PROSITE" id="PS50921">
    <property type="entry name" value="ANTAR"/>
    <property type="match status" value="1"/>
</dbReference>
<feature type="compositionally biased region" description="Polar residues" evidence="1">
    <location>
        <begin position="74"/>
        <end position="90"/>
    </location>
</feature>
<name>A0ABU0T9Y9_9ACTN</name>
<feature type="region of interest" description="Disordered" evidence="1">
    <location>
        <begin position="68"/>
        <end position="105"/>
    </location>
</feature>
<keyword evidence="4" id="KW-1185">Reference proteome</keyword>
<dbReference type="InterPro" id="IPR036388">
    <property type="entry name" value="WH-like_DNA-bd_sf"/>
</dbReference>
<dbReference type="Gene3D" id="1.10.10.10">
    <property type="entry name" value="Winged helix-like DNA-binding domain superfamily/Winged helix DNA-binding domain"/>
    <property type="match status" value="1"/>
</dbReference>
<proteinExistence type="predicted"/>
<evidence type="ECO:0000313" key="4">
    <source>
        <dbReference type="Proteomes" id="UP001230328"/>
    </source>
</evidence>
<dbReference type="InterPro" id="IPR011006">
    <property type="entry name" value="CheY-like_superfamily"/>
</dbReference>
<evidence type="ECO:0000259" key="2">
    <source>
        <dbReference type="PROSITE" id="PS50921"/>
    </source>
</evidence>